<dbReference type="InterPro" id="IPR026444">
    <property type="entry name" value="Secre_tail"/>
</dbReference>
<sequence>MKKNLLLLSLFCFNLLSAQNIFREYFNTYTTGAQLSGQGTWTNNSANAGGLGNCTGAICSNAQVLSTAISYGQYGSSPKSIQIAPDKDGCGTAFTASNATNLYLGMVINISNAISASPTDFFRVMSGSNTNVAFRITLQSFGGGFYVGISKANGNVFYFSQAISYNTNHLLIIKYTRAAGTTDDAVRLYVNPTMSLGEPATPDMATTTGTDAIGAIDRMSFRQNASIGLPTGRAGLISVSGSWTGLIFPTLADDSFEKSNFIVSTGALANGILTINSDKILENATLSIYDIQGRKIETKRISLQENANDVTVNPIENPGVYIVEITNGSQLRFTQKIIVK</sequence>
<keyword evidence="5" id="KW-1185">Reference proteome</keyword>
<accession>A0ABU9N6X3</accession>
<evidence type="ECO:0000259" key="3">
    <source>
        <dbReference type="Pfam" id="PF18962"/>
    </source>
</evidence>
<proteinExistence type="predicted"/>
<feature type="domain" description="Secretion system C-terminal sorting" evidence="3">
    <location>
        <begin position="269"/>
        <end position="339"/>
    </location>
</feature>
<dbReference type="EMBL" id="JBCGDO010000018">
    <property type="protein sequence ID" value="MEM0543437.1"/>
    <property type="molecule type" value="Genomic_DNA"/>
</dbReference>
<dbReference type="RefSeq" id="WP_342696633.1">
    <property type="nucleotide sequence ID" value="NZ_JBCGDO010000018.1"/>
</dbReference>
<evidence type="ECO:0000256" key="2">
    <source>
        <dbReference type="SAM" id="SignalP"/>
    </source>
</evidence>
<reference evidence="4 5" key="1">
    <citation type="submission" date="2024-03" db="EMBL/GenBank/DDBJ databases">
        <title>Two novel species of the genus Flavobacterium exhibiting potentially degradation of complex polysaccharides.</title>
        <authorList>
            <person name="Lian X."/>
        </authorList>
    </citation>
    <scope>NUCLEOTIDE SEQUENCE [LARGE SCALE GENOMIC DNA]</scope>
    <source>
        <strain evidence="5">j3</strain>
    </source>
</reference>
<organism evidence="4 5">
    <name type="scientific">Flavobacterium aureirubrum</name>
    <dbReference type="NCBI Taxonomy" id="3133147"/>
    <lineage>
        <taxon>Bacteria</taxon>
        <taxon>Pseudomonadati</taxon>
        <taxon>Bacteroidota</taxon>
        <taxon>Flavobacteriia</taxon>
        <taxon>Flavobacteriales</taxon>
        <taxon>Flavobacteriaceae</taxon>
        <taxon>Flavobacterium</taxon>
    </lineage>
</organism>
<evidence type="ECO:0000313" key="5">
    <source>
        <dbReference type="Proteomes" id="UP001460072"/>
    </source>
</evidence>
<evidence type="ECO:0000313" key="4">
    <source>
        <dbReference type="EMBL" id="MEM0543437.1"/>
    </source>
</evidence>
<dbReference type="NCBIfam" id="TIGR04183">
    <property type="entry name" value="Por_Secre_tail"/>
    <property type="match status" value="1"/>
</dbReference>
<protein>
    <submittedName>
        <fullName evidence="4">T9SS type A sorting domain-containing protein</fullName>
    </submittedName>
</protein>
<comment type="caution">
    <text evidence="4">The sequence shown here is derived from an EMBL/GenBank/DDBJ whole genome shotgun (WGS) entry which is preliminary data.</text>
</comment>
<feature type="chain" id="PRO_5045688249" evidence="2">
    <location>
        <begin position="19"/>
        <end position="340"/>
    </location>
</feature>
<gene>
    <name evidence="4" type="ORF">WFZ85_12485</name>
</gene>
<feature type="signal peptide" evidence="2">
    <location>
        <begin position="1"/>
        <end position="18"/>
    </location>
</feature>
<evidence type="ECO:0000256" key="1">
    <source>
        <dbReference type="ARBA" id="ARBA00022729"/>
    </source>
</evidence>
<dbReference type="Pfam" id="PF18962">
    <property type="entry name" value="Por_Secre_tail"/>
    <property type="match status" value="1"/>
</dbReference>
<keyword evidence="1 2" id="KW-0732">Signal</keyword>
<name>A0ABU9N6X3_9FLAO</name>
<dbReference type="Proteomes" id="UP001460072">
    <property type="component" value="Unassembled WGS sequence"/>
</dbReference>